<organism evidence="5">
    <name type="scientific">Schizophyllum commune (strain H4-8 / FGSC 9210)</name>
    <name type="common">Split gill fungus</name>
    <dbReference type="NCBI Taxonomy" id="578458"/>
    <lineage>
        <taxon>Eukaryota</taxon>
        <taxon>Fungi</taxon>
        <taxon>Dikarya</taxon>
        <taxon>Basidiomycota</taxon>
        <taxon>Agaricomycotina</taxon>
        <taxon>Agaricomycetes</taxon>
        <taxon>Agaricomycetidae</taxon>
        <taxon>Agaricales</taxon>
        <taxon>Schizophyllaceae</taxon>
        <taxon>Schizophyllum</taxon>
    </lineage>
</organism>
<dbReference type="InterPro" id="IPR001375">
    <property type="entry name" value="Peptidase_S9_cat"/>
</dbReference>
<dbReference type="VEuPathDB" id="FungiDB:SCHCODRAFT_01124648"/>
<keyword evidence="1" id="KW-0378">Hydrolase</keyword>
<dbReference type="STRING" id="578458.D8PXZ1"/>
<dbReference type="OMA" id="MFLARLY"/>
<dbReference type="Proteomes" id="UP000007431">
    <property type="component" value="Unassembled WGS sequence"/>
</dbReference>
<dbReference type="InterPro" id="IPR050300">
    <property type="entry name" value="GDXG_lipolytic_enzyme"/>
</dbReference>
<dbReference type="ESTHER" id="schcm-d8pxz1">
    <property type="family name" value="BD-FAE"/>
</dbReference>
<feature type="domain" description="Peptidase S9 prolyl oligopeptidase catalytic" evidence="2">
    <location>
        <begin position="248"/>
        <end position="333"/>
    </location>
</feature>
<sequence>MALTVTFKKVDGLELALDVYPPQELGSQPVPAVVYYHGGGLTVGDRSSWFPTWLHARLFTTGIALISADYRLLPPATGHEILEDVCDALTRRKRRLQLDCNAVAVAGTSSGGLCAYLAAAHGKSRGAVSPKALLSMYGMGANFLTSHYLTPKTEPFFRGRELLDPDSFAEFLHPQAERLPPISVSPLAYHSNDSPTPGYPANPRMQLARLYLQMGNFLDYYTGQHKPSLSAALREFKGDTHEEDAVPAQHRRLFPQFNFSSSWPPTLICHGECDTAVPVAESVYLRDLLHEAGVPIDLRIIPGREHSFDYAPGAENELSEVFDDIVRWLAERLRS</sequence>
<dbReference type="KEGG" id="scm:SCHCO_01124648"/>
<gene>
    <name evidence="4" type="ORF">SCHCODRAFT_15094</name>
</gene>
<proteinExistence type="predicted"/>
<dbReference type="GeneID" id="9586010"/>
<evidence type="ECO:0000259" key="3">
    <source>
        <dbReference type="Pfam" id="PF07859"/>
    </source>
</evidence>
<dbReference type="RefSeq" id="XP_003034065.1">
    <property type="nucleotide sequence ID" value="XM_003034019.1"/>
</dbReference>
<evidence type="ECO:0000313" key="4">
    <source>
        <dbReference type="EMBL" id="EFI99162.1"/>
    </source>
</evidence>
<accession>D8PXZ1</accession>
<dbReference type="SUPFAM" id="SSF53474">
    <property type="entry name" value="alpha/beta-Hydrolases"/>
    <property type="match status" value="1"/>
</dbReference>
<name>D8PXZ1_SCHCM</name>
<dbReference type="InterPro" id="IPR029058">
    <property type="entry name" value="AB_hydrolase_fold"/>
</dbReference>
<dbReference type="Gene3D" id="3.40.50.1820">
    <property type="entry name" value="alpha/beta hydrolase"/>
    <property type="match status" value="1"/>
</dbReference>
<dbReference type="GO" id="GO:0008236">
    <property type="term" value="F:serine-type peptidase activity"/>
    <property type="evidence" value="ECO:0007669"/>
    <property type="project" value="InterPro"/>
</dbReference>
<dbReference type="PANTHER" id="PTHR48081">
    <property type="entry name" value="AB HYDROLASE SUPERFAMILY PROTEIN C4A8.06C"/>
    <property type="match status" value="1"/>
</dbReference>
<evidence type="ECO:0000313" key="5">
    <source>
        <dbReference type="Proteomes" id="UP000007431"/>
    </source>
</evidence>
<dbReference type="EMBL" id="GL377304">
    <property type="protein sequence ID" value="EFI99162.1"/>
    <property type="molecule type" value="Genomic_DNA"/>
</dbReference>
<keyword evidence="5" id="KW-1185">Reference proteome</keyword>
<dbReference type="HOGENOM" id="CLU_012494_9_2_1"/>
<dbReference type="PANTHER" id="PTHR48081:SF3">
    <property type="entry name" value="ALPHA_BETA HYDROLASE FOLD-3 DOMAIN-CONTAINING PROTEIN"/>
    <property type="match status" value="1"/>
</dbReference>
<reference evidence="4 5" key="1">
    <citation type="journal article" date="2010" name="Nat. Biotechnol.">
        <title>Genome sequence of the model mushroom Schizophyllum commune.</title>
        <authorList>
            <person name="Ohm R.A."/>
            <person name="de Jong J.F."/>
            <person name="Lugones L.G."/>
            <person name="Aerts A."/>
            <person name="Kothe E."/>
            <person name="Stajich J.E."/>
            <person name="de Vries R.P."/>
            <person name="Record E."/>
            <person name="Levasseur A."/>
            <person name="Baker S.E."/>
            <person name="Bartholomew K.A."/>
            <person name="Coutinho P.M."/>
            <person name="Erdmann S."/>
            <person name="Fowler T.J."/>
            <person name="Gathman A.C."/>
            <person name="Lombard V."/>
            <person name="Henrissat B."/>
            <person name="Knabe N."/>
            <person name="Kuees U."/>
            <person name="Lilly W.W."/>
            <person name="Lindquist E."/>
            <person name="Lucas S."/>
            <person name="Magnuson J.K."/>
            <person name="Piumi F."/>
            <person name="Raudaskoski M."/>
            <person name="Salamov A."/>
            <person name="Schmutz J."/>
            <person name="Schwarze F.W.M.R."/>
            <person name="vanKuyk P.A."/>
            <person name="Horton J.S."/>
            <person name="Grigoriev I.V."/>
            <person name="Woesten H.A.B."/>
        </authorList>
    </citation>
    <scope>NUCLEOTIDE SEQUENCE [LARGE SCALE GENOMIC DNA]</scope>
    <source>
        <strain evidence="5">H4-8 / FGSC 9210</strain>
    </source>
</reference>
<protein>
    <recommendedName>
        <fullName evidence="6">Alpha/beta hydrolase fold-3 domain-containing protein</fullName>
    </recommendedName>
</protein>
<dbReference type="AlphaFoldDB" id="D8PXZ1"/>
<dbReference type="OrthoDB" id="19653at2759"/>
<dbReference type="eggNOG" id="ENOG502S3DF">
    <property type="taxonomic scope" value="Eukaryota"/>
</dbReference>
<evidence type="ECO:0000256" key="1">
    <source>
        <dbReference type="ARBA" id="ARBA00022801"/>
    </source>
</evidence>
<dbReference type="Pfam" id="PF07859">
    <property type="entry name" value="Abhydrolase_3"/>
    <property type="match status" value="1"/>
</dbReference>
<dbReference type="GO" id="GO:0006508">
    <property type="term" value="P:proteolysis"/>
    <property type="evidence" value="ECO:0007669"/>
    <property type="project" value="InterPro"/>
</dbReference>
<evidence type="ECO:0008006" key="6">
    <source>
        <dbReference type="Google" id="ProtNLM"/>
    </source>
</evidence>
<dbReference type="InParanoid" id="D8PXZ1"/>
<evidence type="ECO:0000259" key="2">
    <source>
        <dbReference type="Pfam" id="PF00326"/>
    </source>
</evidence>
<dbReference type="Pfam" id="PF00326">
    <property type="entry name" value="Peptidase_S9"/>
    <property type="match status" value="1"/>
</dbReference>
<dbReference type="InterPro" id="IPR013094">
    <property type="entry name" value="AB_hydrolase_3"/>
</dbReference>
<feature type="domain" description="Alpha/beta hydrolase fold-3" evidence="3">
    <location>
        <begin position="33"/>
        <end position="178"/>
    </location>
</feature>